<comment type="subcellular location">
    <subcellularLocation>
        <location evidence="1">Membrane</location>
    </subcellularLocation>
</comment>
<keyword evidence="4" id="KW-0378">Hydrolase</keyword>
<accession>A0A9J6RGE5</accession>
<evidence type="ECO:0000256" key="1">
    <source>
        <dbReference type="ARBA" id="ARBA00004370"/>
    </source>
</evidence>
<dbReference type="InterPro" id="IPR001466">
    <property type="entry name" value="Beta-lactam-related"/>
</dbReference>
<dbReference type="InterPro" id="IPR012338">
    <property type="entry name" value="Beta-lactam/transpept-like"/>
</dbReference>
<feature type="domain" description="Beta-lactamase-related" evidence="3">
    <location>
        <begin position="25"/>
        <end position="322"/>
    </location>
</feature>
<dbReference type="GO" id="GO:0016787">
    <property type="term" value="F:hydrolase activity"/>
    <property type="evidence" value="ECO:0007669"/>
    <property type="project" value="UniProtKB-KW"/>
</dbReference>
<organism evidence="4 5">
    <name type="scientific">Natronobacillus azotifigens</name>
    <dbReference type="NCBI Taxonomy" id="472978"/>
    <lineage>
        <taxon>Bacteria</taxon>
        <taxon>Bacillati</taxon>
        <taxon>Bacillota</taxon>
        <taxon>Bacilli</taxon>
        <taxon>Bacillales</taxon>
        <taxon>Bacillaceae</taxon>
        <taxon>Natronobacillus</taxon>
    </lineage>
</organism>
<dbReference type="RefSeq" id="WP_268780995.1">
    <property type="nucleotide sequence ID" value="NZ_JAPRAT010000030.1"/>
</dbReference>
<evidence type="ECO:0000256" key="2">
    <source>
        <dbReference type="ARBA" id="ARBA00023136"/>
    </source>
</evidence>
<evidence type="ECO:0000259" key="3">
    <source>
        <dbReference type="Pfam" id="PF00144"/>
    </source>
</evidence>
<comment type="caution">
    <text evidence="4">The sequence shown here is derived from an EMBL/GenBank/DDBJ whole genome shotgun (WGS) entry which is preliminary data.</text>
</comment>
<evidence type="ECO:0000313" key="4">
    <source>
        <dbReference type="EMBL" id="MCZ0704225.1"/>
    </source>
</evidence>
<proteinExistence type="predicted"/>
<sequence length="336" mass="38291">MIREAQLEAIEKVQQDIDFSGTCYVKTRAGIWTNSYGFANRAEKIKNKRNTRYGIASGSKFFTSIAICQLVEQGKLSFDTKLIDCLDVEFPNFDDQITVHHLLTHTSGIADYFDEDEMDDYEEIWVDQPMYHMRRLHNFLPLFQQKKRKAQAGVSFHYNNAGYIVLGLIVEKVSGLMFSNYVERNIFAKTGMEDSGYFEMDALPERTALGYIETADGGYRTNIFSVPVRGGSDGGVYITVDDMANLFDAMHDQLVRKETLLKPQVKVEDDIYYGYGGYMQISESGKVMKHILMGYDPGVNFRAVHYPDQLITIVVCSNQSAGAYEMIQEIEDNMIK</sequence>
<keyword evidence="5" id="KW-1185">Reference proteome</keyword>
<keyword evidence="2" id="KW-0472">Membrane</keyword>
<dbReference type="Proteomes" id="UP001084197">
    <property type="component" value="Unassembled WGS sequence"/>
</dbReference>
<dbReference type="EMBL" id="JAPRAT010000030">
    <property type="protein sequence ID" value="MCZ0704225.1"/>
    <property type="molecule type" value="Genomic_DNA"/>
</dbReference>
<dbReference type="PANTHER" id="PTHR46825">
    <property type="entry name" value="D-ALANYL-D-ALANINE-CARBOXYPEPTIDASE/ENDOPEPTIDASE AMPH"/>
    <property type="match status" value="1"/>
</dbReference>
<dbReference type="Gene3D" id="3.40.710.10">
    <property type="entry name" value="DD-peptidase/beta-lactamase superfamily"/>
    <property type="match status" value="1"/>
</dbReference>
<reference evidence="4" key="1">
    <citation type="submission" date="2022-11" db="EMBL/GenBank/DDBJ databases">
        <title>WGS of Natronobacillus azotifigens 24KS-1, an anaerobic diazotrophic haloalkaliphile from soda-rich habitats.</title>
        <authorList>
            <person name="Sorokin D.Y."/>
            <person name="Merkel A.Y."/>
        </authorList>
    </citation>
    <scope>NUCLEOTIDE SEQUENCE</scope>
    <source>
        <strain evidence="4">24KS-1</strain>
    </source>
</reference>
<dbReference type="SUPFAM" id="SSF56601">
    <property type="entry name" value="beta-lactamase/transpeptidase-like"/>
    <property type="match status" value="1"/>
</dbReference>
<protein>
    <submittedName>
        <fullName evidence="4">Serine hydrolase</fullName>
    </submittedName>
</protein>
<dbReference type="Pfam" id="PF00144">
    <property type="entry name" value="Beta-lactamase"/>
    <property type="match status" value="1"/>
</dbReference>
<evidence type="ECO:0000313" key="5">
    <source>
        <dbReference type="Proteomes" id="UP001084197"/>
    </source>
</evidence>
<name>A0A9J6RGE5_9BACI</name>
<dbReference type="AlphaFoldDB" id="A0A9J6RGE5"/>
<dbReference type="InterPro" id="IPR050491">
    <property type="entry name" value="AmpC-like"/>
</dbReference>
<gene>
    <name evidence="4" type="ORF">OWO01_13520</name>
</gene>
<dbReference type="PANTHER" id="PTHR46825:SF11">
    <property type="entry name" value="PENICILLIN-BINDING PROTEIN 4"/>
    <property type="match status" value="1"/>
</dbReference>
<dbReference type="GO" id="GO:0016020">
    <property type="term" value="C:membrane"/>
    <property type="evidence" value="ECO:0007669"/>
    <property type="project" value="UniProtKB-SubCell"/>
</dbReference>